<accession>A0ABP1B8T5</accession>
<dbReference type="EMBL" id="OZ023703">
    <property type="protein sequence ID" value="CAK9871597.1"/>
    <property type="molecule type" value="Genomic_DNA"/>
</dbReference>
<gene>
    <name evidence="1" type="ORF">CSSPJE1EN2_LOCUS14265</name>
</gene>
<keyword evidence="2" id="KW-1185">Reference proteome</keyword>
<proteinExistence type="predicted"/>
<evidence type="ECO:0000313" key="1">
    <source>
        <dbReference type="EMBL" id="CAK9871597.1"/>
    </source>
</evidence>
<protein>
    <submittedName>
        <fullName evidence="1">Uncharacterized protein</fullName>
    </submittedName>
</protein>
<reference evidence="1 2" key="1">
    <citation type="submission" date="2024-03" db="EMBL/GenBank/DDBJ databases">
        <authorList>
            <consortium name="ELIXIR-Norway"/>
            <consortium name="Elixir Norway"/>
        </authorList>
    </citation>
    <scope>NUCLEOTIDE SEQUENCE [LARGE SCALE GENOMIC DNA]</scope>
</reference>
<dbReference type="Proteomes" id="UP001497522">
    <property type="component" value="Chromosome 2"/>
</dbReference>
<evidence type="ECO:0000313" key="2">
    <source>
        <dbReference type="Proteomes" id="UP001497522"/>
    </source>
</evidence>
<name>A0ABP1B8T5_9BRYO</name>
<sequence length="152" mass="16860">MKATAIFILSLQMGVDPSENFHVRWEGVLLIKSGVMHSGRLLHPETGLSSPTNSVCRPASLPTFLLCTMIISGFWFCLQHCSVKTLYGGGLYSATNNLVGACRLIRNIILWRFIPCCAVQLLRWDGWQTVFWISLCTEGAGMLSRISEPLSP</sequence>
<organism evidence="1 2">
    <name type="scientific">Sphagnum jensenii</name>
    <dbReference type="NCBI Taxonomy" id="128206"/>
    <lineage>
        <taxon>Eukaryota</taxon>
        <taxon>Viridiplantae</taxon>
        <taxon>Streptophyta</taxon>
        <taxon>Embryophyta</taxon>
        <taxon>Bryophyta</taxon>
        <taxon>Sphagnophytina</taxon>
        <taxon>Sphagnopsida</taxon>
        <taxon>Sphagnales</taxon>
        <taxon>Sphagnaceae</taxon>
        <taxon>Sphagnum</taxon>
    </lineage>
</organism>